<gene>
    <name evidence="2" type="ORF">TRIADDRAFT_57763</name>
</gene>
<dbReference type="InParanoid" id="B3S0C4"/>
<organism evidence="2 3">
    <name type="scientific">Trichoplax adhaerens</name>
    <name type="common">Trichoplax reptans</name>
    <dbReference type="NCBI Taxonomy" id="10228"/>
    <lineage>
        <taxon>Eukaryota</taxon>
        <taxon>Metazoa</taxon>
        <taxon>Placozoa</taxon>
        <taxon>Uniplacotomia</taxon>
        <taxon>Trichoplacea</taxon>
        <taxon>Trichoplacidae</taxon>
        <taxon>Trichoplax</taxon>
    </lineage>
</organism>
<evidence type="ECO:0000313" key="2">
    <source>
        <dbReference type="EMBL" id="EDV23991.1"/>
    </source>
</evidence>
<keyword evidence="1" id="KW-0812">Transmembrane</keyword>
<dbReference type="Proteomes" id="UP000009022">
    <property type="component" value="Unassembled WGS sequence"/>
</dbReference>
<dbReference type="RefSeq" id="XP_002113517.1">
    <property type="nucleotide sequence ID" value="XM_002113481.1"/>
</dbReference>
<evidence type="ECO:0000313" key="3">
    <source>
        <dbReference type="Proteomes" id="UP000009022"/>
    </source>
</evidence>
<sequence length="207" mass="22815">MPRITSPMTVLSEGIRKINIHLNIVIVLTVIQLAATVPALVMPCRYGLYVLSLVQYYNSFWIAGPMLVFALSGRYINKNLTLEAITIHKGLNIICILCVGAGYVILGLTYQALLSVSDSSISISCGSVLVSFSQYQTIAIVVAVIHSIVYIYYMSACGTTWRTYIICVASMALLQTGSNSRIPVQQLRDEPPEYGQDLECNLRDILK</sequence>
<keyword evidence="1" id="KW-0472">Membrane</keyword>
<feature type="transmembrane region" description="Helical" evidence="1">
    <location>
        <begin position="91"/>
        <end position="113"/>
    </location>
</feature>
<accession>B3S0C4</accession>
<dbReference type="HOGENOM" id="CLU_1284775_0_0_1"/>
<dbReference type="GeneID" id="6754729"/>
<keyword evidence="1" id="KW-1133">Transmembrane helix</keyword>
<keyword evidence="3" id="KW-1185">Reference proteome</keyword>
<feature type="transmembrane region" description="Helical" evidence="1">
    <location>
        <begin position="20"/>
        <end position="40"/>
    </location>
</feature>
<reference evidence="2 3" key="1">
    <citation type="journal article" date="2008" name="Nature">
        <title>The Trichoplax genome and the nature of placozoans.</title>
        <authorList>
            <person name="Srivastava M."/>
            <person name="Begovic E."/>
            <person name="Chapman J."/>
            <person name="Putnam N.H."/>
            <person name="Hellsten U."/>
            <person name="Kawashima T."/>
            <person name="Kuo A."/>
            <person name="Mitros T."/>
            <person name="Salamov A."/>
            <person name="Carpenter M.L."/>
            <person name="Signorovitch A.Y."/>
            <person name="Moreno M.A."/>
            <person name="Kamm K."/>
            <person name="Grimwood J."/>
            <person name="Schmutz J."/>
            <person name="Shapiro H."/>
            <person name="Grigoriev I.V."/>
            <person name="Buss L.W."/>
            <person name="Schierwater B."/>
            <person name="Dellaporta S.L."/>
            <person name="Rokhsar D.S."/>
        </authorList>
    </citation>
    <scope>NUCLEOTIDE SEQUENCE [LARGE SCALE GENOMIC DNA]</scope>
    <source>
        <strain evidence="2 3">Grell-BS-1999</strain>
    </source>
</reference>
<dbReference type="EMBL" id="DS985246">
    <property type="protein sequence ID" value="EDV23991.1"/>
    <property type="molecule type" value="Genomic_DNA"/>
</dbReference>
<dbReference type="PhylomeDB" id="B3S0C4"/>
<dbReference type="KEGG" id="tad:TRIADDRAFT_57763"/>
<feature type="transmembrane region" description="Helical" evidence="1">
    <location>
        <begin position="133"/>
        <end position="153"/>
    </location>
</feature>
<dbReference type="AlphaFoldDB" id="B3S0C4"/>
<proteinExistence type="predicted"/>
<name>B3S0C4_TRIAD</name>
<evidence type="ECO:0000256" key="1">
    <source>
        <dbReference type="SAM" id="Phobius"/>
    </source>
</evidence>
<feature type="transmembrane region" description="Helical" evidence="1">
    <location>
        <begin position="46"/>
        <end position="71"/>
    </location>
</feature>
<dbReference type="CTD" id="6754729"/>
<protein>
    <submittedName>
        <fullName evidence="2">Uncharacterized protein</fullName>
    </submittedName>
</protein>